<feature type="transmembrane region" description="Helical" evidence="8">
    <location>
        <begin position="412"/>
        <end position="435"/>
    </location>
</feature>
<evidence type="ECO:0000256" key="5">
    <source>
        <dbReference type="ARBA" id="ARBA00022970"/>
    </source>
</evidence>
<dbReference type="Proteomes" id="UP000789831">
    <property type="component" value="Unassembled WGS sequence"/>
</dbReference>
<protein>
    <submittedName>
        <fullName evidence="10">5398_t:CDS:1</fullName>
    </submittedName>
</protein>
<accession>A0A9N9F9A7</accession>
<dbReference type="PANTHER" id="PTHR22950:SF458">
    <property type="entry name" value="SODIUM-COUPLED NEUTRAL AMINO ACID TRANSPORTER 11-RELATED"/>
    <property type="match status" value="1"/>
</dbReference>
<proteinExistence type="inferred from homology"/>
<feature type="transmembrane region" description="Helical" evidence="8">
    <location>
        <begin position="105"/>
        <end position="129"/>
    </location>
</feature>
<evidence type="ECO:0000256" key="3">
    <source>
        <dbReference type="ARBA" id="ARBA00022448"/>
    </source>
</evidence>
<feature type="domain" description="Amino acid transporter transmembrane" evidence="9">
    <location>
        <begin position="75"/>
        <end position="169"/>
    </location>
</feature>
<sequence>MSRGLANDELLQAFMLEDDSKNSTAISLDNKLTLTSGLHVIDEGDAEEDVSQYGEDTGMLIESIEFEEIKKPKDGGSVFESSLLMANSIIGAGIIGLPFSFREAGIWTGLILLVGLTLVVDWTIRLLVFNSKLSGRNSYQDMMYHCFGKSGLIAISVFQFAFAFGGDTIPHVISSLFPHIVNIPILDLFVQPSGLALISMVIIVLCVVVEGPLVKPELRGSENGKWDFAHPQLFQSIGVISFAFVCHHNSLLIFDSLKKPTLNRFATVTHWSTGVSMLACILMALSGYLVFTDKTQGNILNNFPDNDFIINIARFCFGFNMFTTLPLEAFVCREVIEIYFFNNKSFSNTRHRLITTLLVSGAMVISLLTEDLGFVLELTGGFSATALAYILPPACFLQLTSGKWWTRKKLPAVLCVAFGVCVMFLSTFLSIAKAIK</sequence>
<organism evidence="10 11">
    <name type="scientific">Ambispora gerdemannii</name>
    <dbReference type="NCBI Taxonomy" id="144530"/>
    <lineage>
        <taxon>Eukaryota</taxon>
        <taxon>Fungi</taxon>
        <taxon>Fungi incertae sedis</taxon>
        <taxon>Mucoromycota</taxon>
        <taxon>Glomeromycotina</taxon>
        <taxon>Glomeromycetes</taxon>
        <taxon>Archaeosporales</taxon>
        <taxon>Ambisporaceae</taxon>
        <taxon>Ambispora</taxon>
    </lineage>
</organism>
<dbReference type="EMBL" id="CAJVPL010000653">
    <property type="protein sequence ID" value="CAG8518519.1"/>
    <property type="molecule type" value="Genomic_DNA"/>
</dbReference>
<evidence type="ECO:0000259" key="9">
    <source>
        <dbReference type="Pfam" id="PF01490"/>
    </source>
</evidence>
<evidence type="ECO:0000256" key="4">
    <source>
        <dbReference type="ARBA" id="ARBA00022692"/>
    </source>
</evidence>
<evidence type="ECO:0000313" key="11">
    <source>
        <dbReference type="Proteomes" id="UP000789831"/>
    </source>
</evidence>
<evidence type="ECO:0000256" key="8">
    <source>
        <dbReference type="SAM" id="Phobius"/>
    </source>
</evidence>
<keyword evidence="11" id="KW-1185">Reference proteome</keyword>
<feature type="domain" description="Amino acid transporter transmembrane" evidence="9">
    <location>
        <begin position="183"/>
        <end position="431"/>
    </location>
</feature>
<evidence type="ECO:0000256" key="2">
    <source>
        <dbReference type="ARBA" id="ARBA00008066"/>
    </source>
</evidence>
<dbReference type="Pfam" id="PF01490">
    <property type="entry name" value="Aa_trans"/>
    <property type="match status" value="2"/>
</dbReference>
<feature type="transmembrane region" description="Helical" evidence="8">
    <location>
        <begin position="193"/>
        <end position="213"/>
    </location>
</feature>
<dbReference type="PANTHER" id="PTHR22950">
    <property type="entry name" value="AMINO ACID TRANSPORTER"/>
    <property type="match status" value="1"/>
</dbReference>
<dbReference type="AlphaFoldDB" id="A0A9N9F9A7"/>
<feature type="transmembrane region" description="Helical" evidence="8">
    <location>
        <begin position="78"/>
        <end position="99"/>
    </location>
</feature>
<name>A0A9N9F9A7_9GLOM</name>
<keyword evidence="3" id="KW-0813">Transport</keyword>
<dbReference type="InterPro" id="IPR013057">
    <property type="entry name" value="AA_transpt_TM"/>
</dbReference>
<feature type="transmembrane region" description="Helical" evidence="8">
    <location>
        <begin position="381"/>
        <end position="400"/>
    </location>
</feature>
<keyword evidence="6 8" id="KW-1133">Transmembrane helix</keyword>
<evidence type="ECO:0000313" key="10">
    <source>
        <dbReference type="EMBL" id="CAG8518519.1"/>
    </source>
</evidence>
<comment type="subcellular location">
    <subcellularLocation>
        <location evidence="1">Membrane</location>
        <topology evidence="1">Multi-pass membrane protein</topology>
    </subcellularLocation>
</comment>
<comment type="caution">
    <text evidence="10">The sequence shown here is derived from an EMBL/GenBank/DDBJ whole genome shotgun (WGS) entry which is preliminary data.</text>
</comment>
<dbReference type="GO" id="GO:0016020">
    <property type="term" value="C:membrane"/>
    <property type="evidence" value="ECO:0007669"/>
    <property type="project" value="UniProtKB-SubCell"/>
</dbReference>
<dbReference type="OrthoDB" id="28208at2759"/>
<keyword evidence="7 8" id="KW-0472">Membrane</keyword>
<dbReference type="GO" id="GO:0015179">
    <property type="term" value="F:L-amino acid transmembrane transporter activity"/>
    <property type="evidence" value="ECO:0007669"/>
    <property type="project" value="TreeGrafter"/>
</dbReference>
<feature type="transmembrane region" description="Helical" evidence="8">
    <location>
        <begin position="353"/>
        <end position="369"/>
    </location>
</feature>
<gene>
    <name evidence="10" type="ORF">AGERDE_LOCUS5111</name>
</gene>
<keyword evidence="4 8" id="KW-0812">Transmembrane</keyword>
<feature type="transmembrane region" description="Helical" evidence="8">
    <location>
        <begin position="274"/>
        <end position="291"/>
    </location>
</feature>
<dbReference type="GO" id="GO:0005783">
    <property type="term" value="C:endoplasmic reticulum"/>
    <property type="evidence" value="ECO:0007669"/>
    <property type="project" value="TreeGrafter"/>
</dbReference>
<evidence type="ECO:0000256" key="6">
    <source>
        <dbReference type="ARBA" id="ARBA00022989"/>
    </source>
</evidence>
<feature type="transmembrane region" description="Helical" evidence="8">
    <location>
        <begin position="150"/>
        <end position="173"/>
    </location>
</feature>
<keyword evidence="5" id="KW-0029">Amino-acid transport</keyword>
<evidence type="ECO:0000256" key="7">
    <source>
        <dbReference type="ARBA" id="ARBA00023136"/>
    </source>
</evidence>
<comment type="similarity">
    <text evidence="2">Belongs to the amino acid/polyamine transporter 2 family.</text>
</comment>
<reference evidence="10" key="1">
    <citation type="submission" date="2021-06" db="EMBL/GenBank/DDBJ databases">
        <authorList>
            <person name="Kallberg Y."/>
            <person name="Tangrot J."/>
            <person name="Rosling A."/>
        </authorList>
    </citation>
    <scope>NUCLEOTIDE SEQUENCE</scope>
    <source>
        <strain evidence="10">MT106</strain>
    </source>
</reference>
<evidence type="ECO:0000256" key="1">
    <source>
        <dbReference type="ARBA" id="ARBA00004141"/>
    </source>
</evidence>